<evidence type="ECO:0000313" key="3">
    <source>
        <dbReference type="EMBL" id="CAF5182557.1"/>
    </source>
</evidence>
<gene>
    <name evidence="2" type="ORF">BYL167_LOCUS59230</name>
    <name evidence="3" type="ORF">GIL414_LOCUS69833</name>
</gene>
<dbReference type="EMBL" id="CAJOBH010228258">
    <property type="protein sequence ID" value="CAF5060668.1"/>
    <property type="molecule type" value="Genomic_DNA"/>
</dbReference>
<name>A0A8S3HEK4_9BILA</name>
<dbReference type="Proteomes" id="UP000681720">
    <property type="component" value="Unassembled WGS sequence"/>
</dbReference>
<keyword evidence="1" id="KW-0472">Membrane</keyword>
<dbReference type="EMBL" id="CAJOBJ010330954">
    <property type="protein sequence ID" value="CAF5182557.1"/>
    <property type="molecule type" value="Genomic_DNA"/>
</dbReference>
<dbReference type="AlphaFoldDB" id="A0A8S3HEK4"/>
<keyword evidence="1" id="KW-1133">Transmembrane helix</keyword>
<feature type="non-terminal residue" evidence="3">
    <location>
        <position position="99"/>
    </location>
</feature>
<evidence type="ECO:0000313" key="2">
    <source>
        <dbReference type="EMBL" id="CAF5060668.1"/>
    </source>
</evidence>
<comment type="caution">
    <text evidence="3">The sequence shown here is derived from an EMBL/GenBank/DDBJ whole genome shotgun (WGS) entry which is preliminary data.</text>
</comment>
<protein>
    <submittedName>
        <fullName evidence="3">Uncharacterized protein</fullName>
    </submittedName>
</protein>
<evidence type="ECO:0000313" key="4">
    <source>
        <dbReference type="Proteomes" id="UP000681720"/>
    </source>
</evidence>
<accession>A0A8S3HEK4</accession>
<evidence type="ECO:0000256" key="1">
    <source>
        <dbReference type="SAM" id="Phobius"/>
    </source>
</evidence>
<proteinExistence type="predicted"/>
<feature type="transmembrane region" description="Helical" evidence="1">
    <location>
        <begin position="12"/>
        <end position="44"/>
    </location>
</feature>
<sequence length="99" mass="11562">MFNECNLNSSPASYWLFTYLFDIIISVIWFCYLLAIYCIFDVAFNGVPVKKSLLETMLSLEFATPWDLRVQFYPLTIIIALPTLPFAYLLTKLFRSDIL</sequence>
<reference evidence="3" key="1">
    <citation type="submission" date="2021-02" db="EMBL/GenBank/DDBJ databases">
        <authorList>
            <person name="Nowell W R."/>
        </authorList>
    </citation>
    <scope>NUCLEOTIDE SEQUENCE</scope>
</reference>
<feature type="transmembrane region" description="Helical" evidence="1">
    <location>
        <begin position="72"/>
        <end position="91"/>
    </location>
</feature>
<keyword evidence="1" id="KW-0812">Transmembrane</keyword>
<dbReference type="Proteomes" id="UP000681967">
    <property type="component" value="Unassembled WGS sequence"/>
</dbReference>
<organism evidence="3 4">
    <name type="scientific">Rotaria magnacalcarata</name>
    <dbReference type="NCBI Taxonomy" id="392030"/>
    <lineage>
        <taxon>Eukaryota</taxon>
        <taxon>Metazoa</taxon>
        <taxon>Spiralia</taxon>
        <taxon>Gnathifera</taxon>
        <taxon>Rotifera</taxon>
        <taxon>Eurotatoria</taxon>
        <taxon>Bdelloidea</taxon>
        <taxon>Philodinida</taxon>
        <taxon>Philodinidae</taxon>
        <taxon>Rotaria</taxon>
    </lineage>
</organism>